<proteinExistence type="predicted"/>
<dbReference type="Gene3D" id="1.10.443.10">
    <property type="entry name" value="Intergrase catalytic core"/>
    <property type="match status" value="1"/>
</dbReference>
<dbReference type="InterPro" id="IPR002104">
    <property type="entry name" value="Integrase_catalytic"/>
</dbReference>
<dbReference type="Pfam" id="PF00589">
    <property type="entry name" value="Phage_integrase"/>
    <property type="match status" value="1"/>
</dbReference>
<evidence type="ECO:0000256" key="1">
    <source>
        <dbReference type="ARBA" id="ARBA00023172"/>
    </source>
</evidence>
<organism evidence="3 4">
    <name type="scientific">Rhodococcus wratislaviensis</name>
    <name type="common">Tsukamurella wratislaviensis</name>
    <dbReference type="NCBI Taxonomy" id="44752"/>
    <lineage>
        <taxon>Bacteria</taxon>
        <taxon>Bacillati</taxon>
        <taxon>Actinomycetota</taxon>
        <taxon>Actinomycetes</taxon>
        <taxon>Mycobacteriales</taxon>
        <taxon>Nocardiaceae</taxon>
        <taxon>Rhodococcus</taxon>
    </lineage>
</organism>
<dbReference type="AlphaFoldDB" id="A0A402CBM8"/>
<keyword evidence="1" id="KW-0233">DNA recombination</keyword>
<sequence length="47" mass="5050">MPIDVVQSLLGHASINSTRIYTHDTEAAMRTTTSALAPRSTPPMTAH</sequence>
<evidence type="ECO:0000259" key="2">
    <source>
        <dbReference type="Pfam" id="PF00589"/>
    </source>
</evidence>
<keyword evidence="4" id="KW-1185">Reference proteome</keyword>
<dbReference type="EMBL" id="BHYM01000038">
    <property type="protein sequence ID" value="GCE40998.1"/>
    <property type="molecule type" value="Genomic_DNA"/>
</dbReference>
<name>A0A402CBM8_RHOWR</name>
<feature type="domain" description="Tyr recombinase" evidence="2">
    <location>
        <begin position="1"/>
        <end position="26"/>
    </location>
</feature>
<gene>
    <name evidence="3" type="ORF">Rhow_004641</name>
</gene>
<dbReference type="GO" id="GO:0003677">
    <property type="term" value="F:DNA binding"/>
    <property type="evidence" value="ECO:0007669"/>
    <property type="project" value="InterPro"/>
</dbReference>
<dbReference type="InterPro" id="IPR013762">
    <property type="entry name" value="Integrase-like_cat_sf"/>
</dbReference>
<dbReference type="Proteomes" id="UP000287519">
    <property type="component" value="Unassembled WGS sequence"/>
</dbReference>
<dbReference type="GO" id="GO:0015074">
    <property type="term" value="P:DNA integration"/>
    <property type="evidence" value="ECO:0007669"/>
    <property type="project" value="InterPro"/>
</dbReference>
<evidence type="ECO:0000313" key="3">
    <source>
        <dbReference type="EMBL" id="GCE40998.1"/>
    </source>
</evidence>
<accession>A0A402CBM8</accession>
<evidence type="ECO:0000313" key="4">
    <source>
        <dbReference type="Proteomes" id="UP000287519"/>
    </source>
</evidence>
<reference evidence="3 4" key="1">
    <citation type="submission" date="2018-11" db="EMBL/GenBank/DDBJ databases">
        <title>Microbial catabolism of amino acid.</title>
        <authorList>
            <person name="Hibi M."/>
            <person name="Ogawa J."/>
        </authorList>
    </citation>
    <scope>NUCLEOTIDE SEQUENCE [LARGE SCALE GENOMIC DNA]</scope>
    <source>
        <strain evidence="3 4">C31-06</strain>
    </source>
</reference>
<dbReference type="InterPro" id="IPR011010">
    <property type="entry name" value="DNA_brk_join_enz"/>
</dbReference>
<protein>
    <recommendedName>
        <fullName evidence="2">Tyr recombinase domain-containing protein</fullName>
    </recommendedName>
</protein>
<comment type="caution">
    <text evidence="3">The sequence shown here is derived from an EMBL/GenBank/DDBJ whole genome shotgun (WGS) entry which is preliminary data.</text>
</comment>
<dbReference type="GO" id="GO:0006310">
    <property type="term" value="P:DNA recombination"/>
    <property type="evidence" value="ECO:0007669"/>
    <property type="project" value="UniProtKB-KW"/>
</dbReference>
<dbReference type="SUPFAM" id="SSF56349">
    <property type="entry name" value="DNA breaking-rejoining enzymes"/>
    <property type="match status" value="1"/>
</dbReference>